<dbReference type="OrthoDB" id="667553at2"/>
<proteinExistence type="predicted"/>
<keyword evidence="3" id="KW-1185">Reference proteome</keyword>
<evidence type="ECO:0000259" key="1">
    <source>
        <dbReference type="PROSITE" id="PS50042"/>
    </source>
</evidence>
<dbReference type="STRING" id="563176.SAMN04488090_3509"/>
<accession>A0A1G9TD07</accession>
<dbReference type="Gene3D" id="2.60.120.10">
    <property type="entry name" value="Jelly Rolls"/>
    <property type="match status" value="1"/>
</dbReference>
<protein>
    <submittedName>
        <fullName evidence="2">cAMP-binding domain of CRP or a regulatory subunit of cAMP-dependent protein kinases</fullName>
    </submittedName>
</protein>
<dbReference type="InterPro" id="IPR014710">
    <property type="entry name" value="RmlC-like_jellyroll"/>
</dbReference>
<name>A0A1G9TD07_9BACT</name>
<sequence length="193" mass="22467">MLLETIAQPLLTYIRRYVELSKQDVEAISDAYQIRTYKKGDYFIKQGDRIDEIAFVVEGVMRVYRESKGKEITLFLRDENSFVTSITGYSGYHLSPYSVQALEDATLLVMSSEQRQALFEQSVAYQRFSMMVLERTVQDMEVRIDSQIADNAARRYLKLLQDHPSLIQRVPQYHLASYLGVTPESLSRLRKYL</sequence>
<dbReference type="Proteomes" id="UP000198901">
    <property type="component" value="Unassembled WGS sequence"/>
</dbReference>
<evidence type="ECO:0000313" key="3">
    <source>
        <dbReference type="Proteomes" id="UP000198901"/>
    </source>
</evidence>
<dbReference type="GO" id="GO:0016301">
    <property type="term" value="F:kinase activity"/>
    <property type="evidence" value="ECO:0007669"/>
    <property type="project" value="UniProtKB-KW"/>
</dbReference>
<dbReference type="AlphaFoldDB" id="A0A1G9TD07"/>
<feature type="domain" description="Cyclic nucleotide-binding" evidence="1">
    <location>
        <begin position="16"/>
        <end position="136"/>
    </location>
</feature>
<gene>
    <name evidence="2" type="ORF">SAMN04488090_3509</name>
</gene>
<evidence type="ECO:0000313" key="2">
    <source>
        <dbReference type="EMBL" id="SDM45462.1"/>
    </source>
</evidence>
<dbReference type="RefSeq" id="WP_093205135.1">
    <property type="nucleotide sequence ID" value="NZ_FNGS01000006.1"/>
</dbReference>
<dbReference type="Pfam" id="PF00027">
    <property type="entry name" value="cNMP_binding"/>
    <property type="match status" value="1"/>
</dbReference>
<dbReference type="SUPFAM" id="SSF51206">
    <property type="entry name" value="cAMP-binding domain-like"/>
    <property type="match status" value="1"/>
</dbReference>
<keyword evidence="2" id="KW-0418">Kinase</keyword>
<dbReference type="CDD" id="cd00038">
    <property type="entry name" value="CAP_ED"/>
    <property type="match status" value="1"/>
</dbReference>
<dbReference type="InterPro" id="IPR018490">
    <property type="entry name" value="cNMP-bd_dom_sf"/>
</dbReference>
<dbReference type="EMBL" id="FNGS01000006">
    <property type="protein sequence ID" value="SDM45462.1"/>
    <property type="molecule type" value="Genomic_DNA"/>
</dbReference>
<dbReference type="InterPro" id="IPR000595">
    <property type="entry name" value="cNMP-bd_dom"/>
</dbReference>
<organism evidence="2 3">
    <name type="scientific">Siphonobacter aquaeclarae</name>
    <dbReference type="NCBI Taxonomy" id="563176"/>
    <lineage>
        <taxon>Bacteria</taxon>
        <taxon>Pseudomonadati</taxon>
        <taxon>Bacteroidota</taxon>
        <taxon>Cytophagia</taxon>
        <taxon>Cytophagales</taxon>
        <taxon>Cytophagaceae</taxon>
        <taxon>Siphonobacter</taxon>
    </lineage>
</organism>
<dbReference type="PROSITE" id="PS50042">
    <property type="entry name" value="CNMP_BINDING_3"/>
    <property type="match status" value="1"/>
</dbReference>
<keyword evidence="2" id="KW-0808">Transferase</keyword>
<reference evidence="2 3" key="1">
    <citation type="submission" date="2016-10" db="EMBL/GenBank/DDBJ databases">
        <authorList>
            <person name="de Groot N.N."/>
        </authorList>
    </citation>
    <scope>NUCLEOTIDE SEQUENCE [LARGE SCALE GENOMIC DNA]</scope>
    <source>
        <strain evidence="2 3">DSM 21668</strain>
    </source>
</reference>